<dbReference type="GO" id="GO:0005840">
    <property type="term" value="C:ribosome"/>
    <property type="evidence" value="ECO:0007669"/>
    <property type="project" value="UniProtKB-KW"/>
</dbReference>
<evidence type="ECO:0000313" key="7">
    <source>
        <dbReference type="Proteomes" id="UP000034457"/>
    </source>
</evidence>
<keyword evidence="4 5" id="KW-0694">RNA-binding</keyword>
<name>A0A0G0F348_9BACT</name>
<dbReference type="InterPro" id="IPR036164">
    <property type="entry name" value="bL21-like_sf"/>
</dbReference>
<comment type="similarity">
    <text evidence="1 4 5">Belongs to the bacterial ribosomal protein bL21 family.</text>
</comment>
<dbReference type="GO" id="GO:0003735">
    <property type="term" value="F:structural constituent of ribosome"/>
    <property type="evidence" value="ECO:0007669"/>
    <property type="project" value="InterPro"/>
</dbReference>
<reference evidence="6 7" key="1">
    <citation type="journal article" date="2015" name="Nature">
        <title>rRNA introns, odd ribosomes, and small enigmatic genomes across a large radiation of phyla.</title>
        <authorList>
            <person name="Brown C.T."/>
            <person name="Hug L.A."/>
            <person name="Thomas B.C."/>
            <person name="Sharon I."/>
            <person name="Castelle C.J."/>
            <person name="Singh A."/>
            <person name="Wilkins M.J."/>
            <person name="Williams K.H."/>
            <person name="Banfield J.F."/>
        </authorList>
    </citation>
    <scope>NUCLEOTIDE SEQUENCE [LARGE SCALE GENOMIC DNA]</scope>
</reference>
<dbReference type="STRING" id="1618478.UR68_C0002G0050"/>
<dbReference type="InterPro" id="IPR028909">
    <property type="entry name" value="bL21-like"/>
</dbReference>
<dbReference type="GO" id="GO:0006412">
    <property type="term" value="P:translation"/>
    <property type="evidence" value="ECO:0007669"/>
    <property type="project" value="UniProtKB-UniRule"/>
</dbReference>
<dbReference type="SUPFAM" id="SSF141091">
    <property type="entry name" value="L21p-like"/>
    <property type="match status" value="1"/>
</dbReference>
<comment type="function">
    <text evidence="4 5">This protein binds to 23S rRNA in the presence of protein L20.</text>
</comment>
<dbReference type="GO" id="GO:0019843">
    <property type="term" value="F:rRNA binding"/>
    <property type="evidence" value="ECO:0007669"/>
    <property type="project" value="UniProtKB-UniRule"/>
</dbReference>
<dbReference type="HAMAP" id="MF_01363">
    <property type="entry name" value="Ribosomal_bL21"/>
    <property type="match status" value="1"/>
</dbReference>
<dbReference type="NCBIfam" id="TIGR00061">
    <property type="entry name" value="L21"/>
    <property type="match status" value="1"/>
</dbReference>
<proteinExistence type="inferred from homology"/>
<dbReference type="GO" id="GO:0005737">
    <property type="term" value="C:cytoplasm"/>
    <property type="evidence" value="ECO:0007669"/>
    <property type="project" value="UniProtKB-ARBA"/>
</dbReference>
<dbReference type="AlphaFoldDB" id="A0A0G0F348"/>
<evidence type="ECO:0000313" key="6">
    <source>
        <dbReference type="EMBL" id="KKP73827.1"/>
    </source>
</evidence>
<comment type="caution">
    <text evidence="6">The sequence shown here is derived from an EMBL/GenBank/DDBJ whole genome shotgun (WGS) entry which is preliminary data.</text>
</comment>
<gene>
    <name evidence="4" type="primary">rplU</name>
    <name evidence="6" type="ORF">UR68_C0002G0050</name>
</gene>
<dbReference type="PANTHER" id="PTHR21349:SF0">
    <property type="entry name" value="LARGE RIBOSOMAL SUBUNIT PROTEIN BL21M"/>
    <property type="match status" value="1"/>
</dbReference>
<evidence type="ECO:0000256" key="3">
    <source>
        <dbReference type="ARBA" id="ARBA00023274"/>
    </source>
</evidence>
<keyword evidence="3 4" id="KW-0687">Ribonucleoprotein</keyword>
<dbReference type="Proteomes" id="UP000034457">
    <property type="component" value="Unassembled WGS sequence"/>
</dbReference>
<organism evidence="6 7">
    <name type="scientific">Candidatus Roizmanbacteria bacterium GW2011_GWA2_35_19</name>
    <dbReference type="NCBI Taxonomy" id="1618478"/>
    <lineage>
        <taxon>Bacteria</taxon>
        <taxon>Candidatus Roizmaniibacteriota</taxon>
    </lineage>
</organism>
<evidence type="ECO:0000256" key="2">
    <source>
        <dbReference type="ARBA" id="ARBA00022980"/>
    </source>
</evidence>
<evidence type="ECO:0000256" key="1">
    <source>
        <dbReference type="ARBA" id="ARBA00008563"/>
    </source>
</evidence>
<comment type="subunit">
    <text evidence="4">Part of the 50S ribosomal subunit. Contacts protein L20.</text>
</comment>
<keyword evidence="2 4" id="KW-0689">Ribosomal protein</keyword>
<protein>
    <recommendedName>
        <fullName evidence="4">Large ribosomal subunit protein bL21</fullName>
    </recommendedName>
</protein>
<evidence type="ECO:0000256" key="5">
    <source>
        <dbReference type="RuleBase" id="RU000562"/>
    </source>
</evidence>
<accession>A0A0G0F348</accession>
<dbReference type="InterPro" id="IPR001787">
    <property type="entry name" value="Ribosomal_bL21"/>
</dbReference>
<sequence length="103" mass="11640">MVTFAVVKTGGQQFLVKENDVITVSKLEKKEKEKIELETLAIFDDEGKSIEIGTPYLTKKVSVEIIAQGKGLKIRVARFKAKSRYRKVTGFRPQLTSLKILKI</sequence>
<dbReference type="EMBL" id="LBQC01000002">
    <property type="protein sequence ID" value="KKP73827.1"/>
    <property type="molecule type" value="Genomic_DNA"/>
</dbReference>
<evidence type="ECO:0000256" key="4">
    <source>
        <dbReference type="HAMAP-Rule" id="MF_01363"/>
    </source>
</evidence>
<dbReference type="PANTHER" id="PTHR21349">
    <property type="entry name" value="50S RIBOSOMAL PROTEIN L21"/>
    <property type="match status" value="1"/>
</dbReference>
<keyword evidence="4 5" id="KW-0699">rRNA-binding</keyword>
<dbReference type="Pfam" id="PF00829">
    <property type="entry name" value="Ribosomal_L21p"/>
    <property type="match status" value="1"/>
</dbReference>
<dbReference type="GO" id="GO:1990904">
    <property type="term" value="C:ribonucleoprotein complex"/>
    <property type="evidence" value="ECO:0007669"/>
    <property type="project" value="UniProtKB-KW"/>
</dbReference>